<feature type="chain" id="PRO_5047400056" evidence="2">
    <location>
        <begin position="22"/>
        <end position="87"/>
    </location>
</feature>
<evidence type="ECO:0000313" key="4">
    <source>
        <dbReference type="Proteomes" id="UP001501777"/>
    </source>
</evidence>
<keyword evidence="4" id="KW-1185">Reference proteome</keyword>
<dbReference type="Proteomes" id="UP001501777">
    <property type="component" value="Unassembled WGS sequence"/>
</dbReference>
<proteinExistence type="predicted"/>
<feature type="signal peptide" evidence="2">
    <location>
        <begin position="1"/>
        <end position="21"/>
    </location>
</feature>
<name>A0ABP6A212_STRLO</name>
<protein>
    <submittedName>
        <fullName evidence="3">Uncharacterized protein</fullName>
    </submittedName>
</protein>
<evidence type="ECO:0000256" key="1">
    <source>
        <dbReference type="SAM" id="MobiDB-lite"/>
    </source>
</evidence>
<sequence>MRKFQRVAVVAAAIASLSAFGAGVSFAHDHGHDHDDEGVTAVANSQSNAVAYDDDSRSGRHGSPDAAPAFTTGSDFNLGNVTPPASK</sequence>
<feature type="compositionally biased region" description="Polar residues" evidence="1">
    <location>
        <begin position="71"/>
        <end position="87"/>
    </location>
</feature>
<keyword evidence="2" id="KW-0732">Signal</keyword>
<evidence type="ECO:0000256" key="2">
    <source>
        <dbReference type="SAM" id="SignalP"/>
    </source>
</evidence>
<evidence type="ECO:0000313" key="3">
    <source>
        <dbReference type="EMBL" id="GAA2504976.1"/>
    </source>
</evidence>
<gene>
    <name evidence="3" type="ORF">GCM10010276_56300</name>
</gene>
<organism evidence="3 4">
    <name type="scientific">Streptomyces longisporus</name>
    <dbReference type="NCBI Taxonomy" id="1948"/>
    <lineage>
        <taxon>Bacteria</taxon>
        <taxon>Bacillati</taxon>
        <taxon>Actinomycetota</taxon>
        <taxon>Actinomycetes</taxon>
        <taxon>Kitasatosporales</taxon>
        <taxon>Streptomycetaceae</taxon>
        <taxon>Streptomyces</taxon>
    </lineage>
</organism>
<dbReference type="RefSeq" id="WP_344403431.1">
    <property type="nucleotide sequence ID" value="NZ_BAAASG010000012.1"/>
</dbReference>
<accession>A0ABP6A212</accession>
<comment type="caution">
    <text evidence="3">The sequence shown here is derived from an EMBL/GenBank/DDBJ whole genome shotgun (WGS) entry which is preliminary data.</text>
</comment>
<dbReference type="EMBL" id="BAAASG010000012">
    <property type="protein sequence ID" value="GAA2504976.1"/>
    <property type="molecule type" value="Genomic_DNA"/>
</dbReference>
<reference evidence="4" key="1">
    <citation type="journal article" date="2019" name="Int. J. Syst. Evol. Microbiol.">
        <title>The Global Catalogue of Microorganisms (GCM) 10K type strain sequencing project: providing services to taxonomists for standard genome sequencing and annotation.</title>
        <authorList>
            <consortium name="The Broad Institute Genomics Platform"/>
            <consortium name="The Broad Institute Genome Sequencing Center for Infectious Disease"/>
            <person name="Wu L."/>
            <person name="Ma J."/>
        </authorList>
    </citation>
    <scope>NUCLEOTIDE SEQUENCE [LARGE SCALE GENOMIC DNA]</scope>
    <source>
        <strain evidence="4">JCM 4395</strain>
    </source>
</reference>
<feature type="region of interest" description="Disordered" evidence="1">
    <location>
        <begin position="47"/>
        <end position="87"/>
    </location>
</feature>